<dbReference type="EMBL" id="JAYKXP010000036">
    <property type="protein sequence ID" value="KAK7040766.1"/>
    <property type="molecule type" value="Genomic_DNA"/>
</dbReference>
<feature type="compositionally biased region" description="Low complexity" evidence="1">
    <location>
        <begin position="170"/>
        <end position="179"/>
    </location>
</feature>
<dbReference type="AlphaFoldDB" id="A0AAW0CS39"/>
<feature type="compositionally biased region" description="Polar residues" evidence="1">
    <location>
        <begin position="201"/>
        <end position="230"/>
    </location>
</feature>
<comment type="caution">
    <text evidence="2">The sequence shown here is derived from an EMBL/GenBank/DDBJ whole genome shotgun (WGS) entry which is preliminary data.</text>
</comment>
<accession>A0AAW0CS39</accession>
<evidence type="ECO:0000313" key="2">
    <source>
        <dbReference type="EMBL" id="KAK7040766.1"/>
    </source>
</evidence>
<gene>
    <name evidence="2" type="ORF">VNI00_009672</name>
</gene>
<keyword evidence="3" id="KW-1185">Reference proteome</keyword>
<feature type="compositionally biased region" description="Low complexity" evidence="1">
    <location>
        <begin position="103"/>
        <end position="126"/>
    </location>
</feature>
<feature type="compositionally biased region" description="Basic and acidic residues" evidence="1">
    <location>
        <begin position="31"/>
        <end position="47"/>
    </location>
</feature>
<organism evidence="2 3">
    <name type="scientific">Paramarasmius palmivorus</name>
    <dbReference type="NCBI Taxonomy" id="297713"/>
    <lineage>
        <taxon>Eukaryota</taxon>
        <taxon>Fungi</taxon>
        <taxon>Dikarya</taxon>
        <taxon>Basidiomycota</taxon>
        <taxon>Agaricomycotina</taxon>
        <taxon>Agaricomycetes</taxon>
        <taxon>Agaricomycetidae</taxon>
        <taxon>Agaricales</taxon>
        <taxon>Marasmiineae</taxon>
        <taxon>Marasmiaceae</taxon>
        <taxon>Paramarasmius</taxon>
    </lineage>
</organism>
<evidence type="ECO:0000313" key="3">
    <source>
        <dbReference type="Proteomes" id="UP001383192"/>
    </source>
</evidence>
<reference evidence="2 3" key="1">
    <citation type="submission" date="2024-01" db="EMBL/GenBank/DDBJ databases">
        <title>A draft genome for a cacao thread blight-causing isolate of Paramarasmius palmivorus.</title>
        <authorList>
            <person name="Baruah I.K."/>
            <person name="Bukari Y."/>
            <person name="Amoako-Attah I."/>
            <person name="Meinhardt L.W."/>
            <person name="Bailey B.A."/>
            <person name="Cohen S.P."/>
        </authorList>
    </citation>
    <scope>NUCLEOTIDE SEQUENCE [LARGE SCALE GENOMIC DNA]</scope>
    <source>
        <strain evidence="2 3">GH-12</strain>
    </source>
</reference>
<sequence length="300" mass="33049">MSVRHNHQKHMPMQPLKPLYLVERYFGHTDSTTKADDLTSTNKENKPTPKIPHRVRISDSKRSGSKPVLAQSTKQQRAIATSSPKALPRRVPSKPHVPSTANSNVKSSTRRLSSSASSPKSDSNSSKCRDPDSFSSNQAMPSIELKSIRSLRNTQLRRSVPVARRERVRTVTAATAEVTNGNKLEPRIHAEEPDGEKQDPEVSSVTQQVPSAENPSPATEPENTPCPSSSYFETINTRFGPCRVRRTAAPVTEGVNSRIQLELKALRSQKLVQCGGRRETPGEKQLSLLSLGILGKHSKL</sequence>
<evidence type="ECO:0000256" key="1">
    <source>
        <dbReference type="SAM" id="MobiDB-lite"/>
    </source>
</evidence>
<feature type="region of interest" description="Disordered" evidence="1">
    <location>
        <begin position="31"/>
        <end position="230"/>
    </location>
</feature>
<proteinExistence type="predicted"/>
<protein>
    <submittedName>
        <fullName evidence="2">Uncharacterized protein</fullName>
    </submittedName>
</protein>
<feature type="compositionally biased region" description="Basic and acidic residues" evidence="1">
    <location>
        <begin position="184"/>
        <end position="200"/>
    </location>
</feature>
<feature type="compositionally biased region" description="Polar residues" evidence="1">
    <location>
        <begin position="70"/>
        <end position="84"/>
    </location>
</feature>
<name>A0AAW0CS39_9AGAR</name>
<dbReference type="Proteomes" id="UP001383192">
    <property type="component" value="Unassembled WGS sequence"/>
</dbReference>